<dbReference type="InterPro" id="IPR043906">
    <property type="entry name" value="Gfo/Idh/MocA_OxRdtase_bact_C"/>
</dbReference>
<dbReference type="PROSITE" id="PS51318">
    <property type="entry name" value="TAT"/>
    <property type="match status" value="1"/>
</dbReference>
<gene>
    <name evidence="4" type="ORF">HNQ39_003669</name>
</gene>
<evidence type="ECO:0000259" key="2">
    <source>
        <dbReference type="Pfam" id="PF01408"/>
    </source>
</evidence>
<dbReference type="Gene3D" id="3.30.360.10">
    <property type="entry name" value="Dihydrodipicolinate Reductase, domain 2"/>
    <property type="match status" value="1"/>
</dbReference>
<name>A0A7W9W6V8_ARMRO</name>
<evidence type="ECO:0000313" key="4">
    <source>
        <dbReference type="EMBL" id="MBB6051859.1"/>
    </source>
</evidence>
<dbReference type="Gene3D" id="3.40.50.720">
    <property type="entry name" value="NAD(P)-binding Rossmann-like Domain"/>
    <property type="match status" value="1"/>
</dbReference>
<sequence>MMDRRGFLKGVAAAGTFSIVPASALGRGGRLAPSNRITLGCIGVGGQGNSNLDAFLNEADCQVVAVCDVDKDHLRDTKNKVDRRYNNTSCAAYGDFRELIARKDIDAISLCTPDHWHAVPAILAAQSGKDIFGEKPISHCLMEGRQMADAVKKHGRIWQTGSWQRSVNNFRVACELVRNGRLGKVVRIEVGLPTGSPCGPVQFKDAPPALDYDFWVGPSRMLPYCDQRTHWNWRWQLDFGGGQMMDWIGHHADIAHWGMDWDTTGPLTIEGTGNYPDKGIWDAATTYHFICQYAGGVELHVANGGNAGIRGGTKWIGENGSWIWVDRGGLDASPKSLLSEVVGPDENQLFRSPGHHRNFLDCVKSRKQTLTPAETAHRSASVGHLGQIAMRTGRKLKWNPVTEQFADDPMATRLLTTPMRAPWHT</sequence>
<dbReference type="AlphaFoldDB" id="A0A7W9W6V8"/>
<evidence type="ECO:0000256" key="1">
    <source>
        <dbReference type="ARBA" id="ARBA00016631"/>
    </source>
</evidence>
<dbReference type="Pfam" id="PF01408">
    <property type="entry name" value="GFO_IDH_MocA"/>
    <property type="match status" value="1"/>
</dbReference>
<proteinExistence type="predicted"/>
<feature type="domain" description="Gfo/Idh/MocA-like oxidoreductase N-terminal" evidence="2">
    <location>
        <begin position="39"/>
        <end position="161"/>
    </location>
</feature>
<dbReference type="InterPro" id="IPR006311">
    <property type="entry name" value="TAT_signal"/>
</dbReference>
<reference evidence="4 5" key="1">
    <citation type="submission" date="2020-08" db="EMBL/GenBank/DDBJ databases">
        <title>Genomic Encyclopedia of Type Strains, Phase IV (KMG-IV): sequencing the most valuable type-strain genomes for metagenomic binning, comparative biology and taxonomic classification.</title>
        <authorList>
            <person name="Goeker M."/>
        </authorList>
    </citation>
    <scope>NUCLEOTIDE SEQUENCE [LARGE SCALE GENOMIC DNA]</scope>
    <source>
        <strain evidence="4 5">DSM 23562</strain>
    </source>
</reference>
<dbReference type="Pfam" id="PF19051">
    <property type="entry name" value="GFO_IDH_MocA_C2"/>
    <property type="match status" value="1"/>
</dbReference>
<feature type="domain" description="Gfo/Idh/MocA-like oxidoreductase bacterial type C-terminal" evidence="3">
    <location>
        <begin position="202"/>
        <end position="424"/>
    </location>
</feature>
<evidence type="ECO:0000259" key="3">
    <source>
        <dbReference type="Pfam" id="PF19051"/>
    </source>
</evidence>
<dbReference type="InterPro" id="IPR050463">
    <property type="entry name" value="Gfo/Idh/MocA_oxidrdct_glycsds"/>
</dbReference>
<dbReference type="Proteomes" id="UP000520814">
    <property type="component" value="Unassembled WGS sequence"/>
</dbReference>
<dbReference type="SUPFAM" id="SSF55347">
    <property type="entry name" value="Glyceraldehyde-3-phosphate dehydrogenase-like, C-terminal domain"/>
    <property type="match status" value="1"/>
</dbReference>
<dbReference type="SUPFAM" id="SSF51735">
    <property type="entry name" value="NAD(P)-binding Rossmann-fold domains"/>
    <property type="match status" value="1"/>
</dbReference>
<dbReference type="RefSeq" id="WP_184199717.1">
    <property type="nucleotide sequence ID" value="NZ_JACHGW010000003.1"/>
</dbReference>
<dbReference type="InterPro" id="IPR000683">
    <property type="entry name" value="Gfo/Idh/MocA-like_OxRdtase_N"/>
</dbReference>
<organism evidence="4 5">
    <name type="scientific">Armatimonas rosea</name>
    <dbReference type="NCBI Taxonomy" id="685828"/>
    <lineage>
        <taxon>Bacteria</taxon>
        <taxon>Bacillati</taxon>
        <taxon>Armatimonadota</taxon>
        <taxon>Armatimonadia</taxon>
        <taxon>Armatimonadales</taxon>
        <taxon>Armatimonadaceae</taxon>
        <taxon>Armatimonas</taxon>
    </lineage>
</organism>
<comment type="caution">
    <text evidence="4">The sequence shown here is derived from an EMBL/GenBank/DDBJ whole genome shotgun (WGS) entry which is preliminary data.</text>
</comment>
<dbReference type="GO" id="GO:0000166">
    <property type="term" value="F:nucleotide binding"/>
    <property type="evidence" value="ECO:0007669"/>
    <property type="project" value="InterPro"/>
</dbReference>
<dbReference type="PANTHER" id="PTHR43818:SF5">
    <property type="entry name" value="OXIDOREDUCTASE FAMILY PROTEIN"/>
    <property type="match status" value="1"/>
</dbReference>
<protein>
    <recommendedName>
        <fullName evidence="1">Glycosyl hydrolase family 109 protein</fullName>
    </recommendedName>
</protein>
<dbReference type="InterPro" id="IPR036291">
    <property type="entry name" value="NAD(P)-bd_dom_sf"/>
</dbReference>
<keyword evidence="5" id="KW-1185">Reference proteome</keyword>
<evidence type="ECO:0000313" key="5">
    <source>
        <dbReference type="Proteomes" id="UP000520814"/>
    </source>
</evidence>
<dbReference type="EMBL" id="JACHGW010000003">
    <property type="protein sequence ID" value="MBB6051859.1"/>
    <property type="molecule type" value="Genomic_DNA"/>
</dbReference>
<accession>A0A7W9W6V8</accession>
<dbReference type="PANTHER" id="PTHR43818">
    <property type="entry name" value="BCDNA.GH03377"/>
    <property type="match status" value="1"/>
</dbReference>